<organism evidence="3 6">
    <name type="scientific">Staphylococcus pseudintermedius</name>
    <dbReference type="NCBI Taxonomy" id="283734"/>
    <lineage>
        <taxon>Bacteria</taxon>
        <taxon>Bacillati</taxon>
        <taxon>Bacillota</taxon>
        <taxon>Bacilli</taxon>
        <taxon>Bacillales</taxon>
        <taxon>Staphylococcaceae</taxon>
        <taxon>Staphylococcus</taxon>
        <taxon>Staphylococcus intermedius group</taxon>
    </lineage>
</organism>
<dbReference type="PROSITE" id="PS51257">
    <property type="entry name" value="PROKAR_LIPOPROTEIN"/>
    <property type="match status" value="1"/>
</dbReference>
<feature type="signal peptide" evidence="1">
    <location>
        <begin position="1"/>
        <end position="22"/>
    </location>
</feature>
<dbReference type="RefSeq" id="WP_014614518.1">
    <property type="nucleotide sequence ID" value="NZ_AP019372.1"/>
</dbReference>
<reference evidence="7" key="3">
    <citation type="journal article" date="2018" name="Vet. Microbiol.">
        <title>Molecular epidemiology of methicillin-resistant staphylococci amongst veterinary personnel, personnel-owned pets, patients and the hospital environment of two companion animal veterinary hospitals.</title>
        <authorList>
            <person name="Worthing K.A."/>
            <person name="Brown J."/>
            <person name="Gerber L."/>
            <person name="Abraham S."/>
            <person name="Trott D."/>
            <person name="Norris J.M."/>
        </authorList>
    </citation>
    <scope>NUCLEOTIDE SEQUENCE [LARGE SCALE GENOMIC DNA]</scope>
    <source>
        <strain evidence="7">ST496-2</strain>
    </source>
</reference>
<evidence type="ECO:0000313" key="4">
    <source>
        <dbReference type="EMBL" id="QQM97704.1"/>
    </source>
</evidence>
<dbReference type="NCBIfam" id="NF033194">
    <property type="entry name" value="lipo_EMYY"/>
    <property type="match status" value="1"/>
</dbReference>
<evidence type="ECO:0000313" key="6">
    <source>
        <dbReference type="Proteomes" id="UP000246800"/>
    </source>
</evidence>
<dbReference type="EMBL" id="CP066884">
    <property type="protein sequence ID" value="QQM97704.1"/>
    <property type="molecule type" value="Genomic_DNA"/>
</dbReference>
<evidence type="ECO:0000313" key="9">
    <source>
        <dbReference type="Proteomes" id="UP000600220"/>
    </source>
</evidence>
<dbReference type="Proteomes" id="UP000600220">
    <property type="component" value="Unassembled WGS sequence"/>
</dbReference>
<sequence length="297" mass="34765">MKKWIKIIILSFLMIGSLTACMASSQKQMHAFDQQMKTVAEKERIVNRTLEEMNLNQLYDLSQTNTTDANKKAFEQFKKQIDDKLKPAMKVYHQEAKALPEPNKDLKALKSTYLEGIKGKEEIIEKLDQFIVLCQNSIRANENILEFTQQFEKHRSRVEAQISSAKQTSQGIEDSTKLEERLDENNHHIKEKAETSIREKDGKAQMQAIQEEVIPLVQTQIKDLNEMQLRDEMTNHARQNAVQMYYSLERYYQERLKTIDYNQKLAQANIRKLITKAKDLDSYNAPYENQRDQLNSN</sequence>
<reference evidence="3 6" key="1">
    <citation type="journal article" date="2018" name="Vet. Microbiol.">
        <title>Clonal diversity and geographic distribution of methicillin-resistant Staphylococcus pseudintermedius from Australian animals: Discovery of novel sequence types.</title>
        <authorList>
            <person name="Worthing K.A."/>
            <person name="Abraham S."/>
            <person name="Coombs G.W."/>
            <person name="Pang S."/>
            <person name="Saputra S."/>
            <person name="Jordan D."/>
            <person name="Trott D.J."/>
            <person name="Norris J.M."/>
        </authorList>
    </citation>
    <scope>NUCLEOTIDE SEQUENCE [LARGE SCALE GENOMIC DNA]</scope>
    <source>
        <strain evidence="3 6">ST525 1</strain>
    </source>
</reference>
<accession>A0A166NWR6</accession>
<reference evidence="5" key="2">
    <citation type="journal article" date="2018" name="Vet. Microbiol.">
        <title>Methicillin-resistant staphylococci amongst veterinary personnel, personnel-owned pets, patients and the hospital environment of two small animal veterinary hospitals.</title>
        <authorList>
            <person name="Worthing K.A."/>
            <person name="Brown J."/>
            <person name="Gerber L."/>
            <person name="Abraham S."/>
            <person name="Trott D."/>
            <person name="Norris J.M."/>
        </authorList>
    </citation>
    <scope>NUCLEOTIDE SEQUENCE</scope>
    <source>
        <strain evidence="5">ST496-2</strain>
    </source>
</reference>
<reference evidence="4 8" key="5">
    <citation type="submission" date="2020-12" db="EMBL/GenBank/DDBJ databases">
        <title>Whole genome sequencing and de novo assembly of Staphylococcus pseudintermedius: a novel pangenome approach to unravel pathogenesis of canine pyoderma.</title>
        <authorList>
            <person name="Ferrer L."/>
            <person name="Perez D."/>
            <person name="Fonticoba R."/>
            <person name="Vines J."/>
            <person name="Fabregas N."/>
            <person name="Madronero S."/>
            <person name="Meroni G."/>
            <person name="Martino P."/>
            <person name="Martinez S."/>
            <person name="Cusco A."/>
            <person name="Migura L."/>
            <person name="Francino O."/>
        </authorList>
    </citation>
    <scope>NUCLEOTIDE SEQUENCE [LARGE SCALE GENOMIC DNA]</scope>
    <source>
        <strain evidence="4 8">HSP080</strain>
    </source>
</reference>
<dbReference type="EMBL" id="AAXKXX010000028">
    <property type="protein sequence ID" value="EGQ4385888.1"/>
    <property type="molecule type" value="Genomic_DNA"/>
</dbReference>
<gene>
    <name evidence="3" type="ORF">DD902_05035</name>
    <name evidence="5" type="ORF">DV961_09135</name>
    <name evidence="2" type="ORF">EGV54_12585</name>
    <name evidence="4" type="ORF">JGZ15_09515</name>
</gene>
<keyword evidence="3" id="KW-0449">Lipoprotein</keyword>
<dbReference type="EMBL" id="QEIT01000025">
    <property type="protein sequence ID" value="PWZ75512.1"/>
    <property type="molecule type" value="Genomic_DNA"/>
</dbReference>
<dbReference type="OrthoDB" id="2410901at2"/>
<dbReference type="GeneID" id="93824592"/>
<dbReference type="Proteomes" id="UP000246800">
    <property type="component" value="Unassembled WGS sequence"/>
</dbReference>
<evidence type="ECO:0000313" key="7">
    <source>
        <dbReference type="Proteomes" id="UP000256409"/>
    </source>
</evidence>
<evidence type="ECO:0000313" key="2">
    <source>
        <dbReference type="EMBL" id="EGQ4385888.1"/>
    </source>
</evidence>
<dbReference type="EMBL" id="QQPC01000062">
    <property type="protein sequence ID" value="REA80912.1"/>
    <property type="molecule type" value="Genomic_DNA"/>
</dbReference>
<dbReference type="eggNOG" id="ENOG5032C2V">
    <property type="taxonomic scope" value="Bacteria"/>
</dbReference>
<proteinExistence type="predicted"/>
<keyword evidence="9" id="KW-1185">Reference proteome</keyword>
<name>A0A166NWR6_STAPS</name>
<reference evidence="2 9" key="4">
    <citation type="submission" date="2018-11" db="EMBL/GenBank/DDBJ databases">
        <authorList>
            <consortium name="Veterinary Laboratory Investigation and Response Network"/>
        </authorList>
    </citation>
    <scope>NUCLEOTIDE SEQUENCE [LARGE SCALE GENOMIC DNA]</scope>
    <source>
        <strain evidence="2 9">SPSE-18-VL-LA-PA-Ryan-0021</strain>
    </source>
</reference>
<feature type="chain" id="PRO_5044549506" evidence="1">
    <location>
        <begin position="23"/>
        <end position="297"/>
    </location>
</feature>
<evidence type="ECO:0000313" key="3">
    <source>
        <dbReference type="EMBL" id="PWZ75512.1"/>
    </source>
</evidence>
<dbReference type="AlphaFoldDB" id="A0A166NWR6"/>
<evidence type="ECO:0000256" key="1">
    <source>
        <dbReference type="SAM" id="SignalP"/>
    </source>
</evidence>
<dbReference type="Proteomes" id="UP000256409">
    <property type="component" value="Unassembled WGS sequence"/>
</dbReference>
<dbReference type="Proteomes" id="UP000595859">
    <property type="component" value="Chromosome"/>
</dbReference>
<protein>
    <submittedName>
        <fullName evidence="3">EMYY motif lipoprotein</fullName>
    </submittedName>
</protein>
<keyword evidence="1" id="KW-0732">Signal</keyword>
<evidence type="ECO:0000313" key="5">
    <source>
        <dbReference type="EMBL" id="REA80912.1"/>
    </source>
</evidence>
<evidence type="ECO:0000313" key="8">
    <source>
        <dbReference type="Proteomes" id="UP000595859"/>
    </source>
</evidence>
<dbReference type="InterPro" id="IPR048013">
    <property type="entry name" value="EMYY_lipop"/>
</dbReference>